<dbReference type="STRING" id="761204.W2PBL9"/>
<keyword evidence="1" id="KW-1133">Transmembrane helix</keyword>
<keyword evidence="1" id="KW-0472">Membrane</keyword>
<dbReference type="Gene3D" id="2.40.70.10">
    <property type="entry name" value="Acid Proteases"/>
    <property type="match status" value="1"/>
</dbReference>
<dbReference type="RefSeq" id="XP_008916648.1">
    <property type="nucleotide sequence ID" value="XM_008918400.1"/>
</dbReference>
<evidence type="ECO:0000313" key="2">
    <source>
        <dbReference type="EMBL" id="ETM98060.1"/>
    </source>
</evidence>
<dbReference type="EMBL" id="KI669759">
    <property type="protein sequence ID" value="ETM98060.1"/>
    <property type="molecule type" value="Genomic_DNA"/>
</dbReference>
<feature type="transmembrane region" description="Helical" evidence="1">
    <location>
        <begin position="382"/>
        <end position="401"/>
    </location>
</feature>
<dbReference type="InterPro" id="IPR043502">
    <property type="entry name" value="DNA/RNA_pol_sf"/>
</dbReference>
<dbReference type="SUPFAM" id="SSF56672">
    <property type="entry name" value="DNA/RNA polymerases"/>
    <property type="match status" value="1"/>
</dbReference>
<dbReference type="VEuPathDB" id="FungiDB:PPTG_24744"/>
<dbReference type="GeneID" id="20193343"/>
<evidence type="ECO:0000256" key="1">
    <source>
        <dbReference type="SAM" id="Phobius"/>
    </source>
</evidence>
<dbReference type="Gene3D" id="3.10.10.10">
    <property type="entry name" value="HIV Type 1 Reverse Transcriptase, subunit A, domain 1"/>
    <property type="match status" value="1"/>
</dbReference>
<dbReference type="PANTHER" id="PTHR24559:SF444">
    <property type="entry name" value="REVERSE TRANSCRIPTASE DOMAIN-CONTAINING PROTEIN"/>
    <property type="match status" value="1"/>
</dbReference>
<reference evidence="2 3" key="2">
    <citation type="submission" date="2013-11" db="EMBL/GenBank/DDBJ databases">
        <title>The Genome Sequence of Phytophthora parasitica INRA-310.</title>
        <authorList>
            <consortium name="The Broad Institute Genomics Platform"/>
            <person name="Russ C."/>
            <person name="Tyler B."/>
            <person name="Panabieres F."/>
            <person name="Shan W."/>
            <person name="Tripathy S."/>
            <person name="Grunwald N."/>
            <person name="Machado M."/>
            <person name="Johnson C.S."/>
            <person name="Arredondo F."/>
            <person name="Hong C."/>
            <person name="Coffey M."/>
            <person name="Young S.K."/>
            <person name="Zeng Q."/>
            <person name="Gargeya S."/>
            <person name="Fitzgerald M."/>
            <person name="Abouelleil A."/>
            <person name="Alvarado L."/>
            <person name="Chapman S.B."/>
            <person name="Gainer-Dewar J."/>
            <person name="Goldberg J."/>
            <person name="Griggs A."/>
            <person name="Gujja S."/>
            <person name="Hansen M."/>
            <person name="Howarth C."/>
            <person name="Imamovic A."/>
            <person name="Ireland A."/>
            <person name="Larimer J."/>
            <person name="McCowan C."/>
            <person name="Murphy C."/>
            <person name="Pearson M."/>
            <person name="Poon T.W."/>
            <person name="Priest M."/>
            <person name="Roberts A."/>
            <person name="Saif S."/>
            <person name="Shea T."/>
            <person name="Sykes S."/>
            <person name="Wortman J."/>
            <person name="Nusbaum C."/>
            <person name="Birren B."/>
        </authorList>
    </citation>
    <scope>NUCLEOTIDE SEQUENCE [LARGE SCALE GENOMIC DNA]</scope>
    <source>
        <strain evidence="2 3">INRA-310</strain>
    </source>
</reference>
<sequence>MLNLKLADQRTTTLQKRTIPLTLRMDGLDEYSAEFYVIEVPDNRDILLGLPWLHTVNPLIDWKKGVIRPSLARLRVRLRDLLSAYQKSWCHQGNASSERETSNQTDTFFSVDTGETKCISSKQFRRLLKKDKDVEYVFIIQPRQPEIITKATSIDDYKDHAIYPYLQKYEGLFRQKLPEELPPREHGEHTMEVHSENPISRQQWRQSPAQEAEIRRWVQEMLRSGMIRPSTSPHGAPTFCVRKPDGWRIVHDCRAMNLNTVRRTPPMPRKDVILEKMQGCHYFSCLNLLSGYYQFSIFQQRNKYNTAKSNVDGPHSPESFSAKLPNLPWGSDFSRVGLALLATLAAFFLSRPVVELLLNAIRSRLDKRVRWIADVQHYMLTYLWWFLFLILVRDVIARYILDLGSEKDEVMHWKEWDRNSAIIEVTPSAIAMTTVYADEFMVTRE</sequence>
<dbReference type="Gene3D" id="3.30.70.270">
    <property type="match status" value="1"/>
</dbReference>
<organism evidence="2 3">
    <name type="scientific">Phytophthora nicotianae (strain INRA-310)</name>
    <name type="common">Phytophthora parasitica</name>
    <dbReference type="NCBI Taxonomy" id="761204"/>
    <lineage>
        <taxon>Eukaryota</taxon>
        <taxon>Sar</taxon>
        <taxon>Stramenopiles</taxon>
        <taxon>Oomycota</taxon>
        <taxon>Peronosporomycetes</taxon>
        <taxon>Peronosporales</taxon>
        <taxon>Peronosporaceae</taxon>
        <taxon>Phytophthora</taxon>
    </lineage>
</organism>
<feature type="transmembrane region" description="Helical" evidence="1">
    <location>
        <begin position="336"/>
        <end position="361"/>
    </location>
</feature>
<dbReference type="Proteomes" id="UP000018817">
    <property type="component" value="Unassembled WGS sequence"/>
</dbReference>
<dbReference type="InterPro" id="IPR021109">
    <property type="entry name" value="Peptidase_aspartic_dom_sf"/>
</dbReference>
<accession>W2PBL9</accession>
<keyword evidence="1" id="KW-0812">Transmembrane</keyword>
<dbReference type="AlphaFoldDB" id="W2PBL9"/>
<evidence type="ECO:0000313" key="3">
    <source>
        <dbReference type="Proteomes" id="UP000018817"/>
    </source>
</evidence>
<dbReference type="CDD" id="cd00303">
    <property type="entry name" value="retropepsin_like"/>
    <property type="match status" value="1"/>
</dbReference>
<proteinExistence type="predicted"/>
<dbReference type="OrthoDB" id="120945at2759"/>
<gene>
    <name evidence="2" type="ORF">PPTG_24744</name>
</gene>
<protein>
    <recommendedName>
        <fullName evidence="4">Reverse transcriptase domain-containing protein</fullName>
    </recommendedName>
</protein>
<dbReference type="InterPro" id="IPR043128">
    <property type="entry name" value="Rev_trsase/Diguanyl_cyclase"/>
</dbReference>
<evidence type="ECO:0008006" key="4">
    <source>
        <dbReference type="Google" id="ProtNLM"/>
    </source>
</evidence>
<dbReference type="PANTHER" id="PTHR24559">
    <property type="entry name" value="TRANSPOSON TY3-I GAG-POL POLYPROTEIN"/>
    <property type="match status" value="1"/>
</dbReference>
<dbReference type="InterPro" id="IPR053134">
    <property type="entry name" value="RNA-dir_DNA_polymerase"/>
</dbReference>
<reference evidence="3" key="1">
    <citation type="submission" date="2011-12" db="EMBL/GenBank/DDBJ databases">
        <authorList>
            <consortium name="The Broad Institute Genome Sequencing Platform"/>
            <person name="Russ C."/>
            <person name="Tyler B."/>
            <person name="Panabieres F."/>
            <person name="Shan W."/>
            <person name="Tripathy S."/>
            <person name="Grunwald N."/>
            <person name="Machado M."/>
            <person name="Young S.K."/>
            <person name="Zeng Q."/>
            <person name="Gargeya S."/>
            <person name="Fitzgerald M."/>
            <person name="Haas B."/>
            <person name="Abouelleil A."/>
            <person name="Alvarado L."/>
            <person name="Arachchi H.M."/>
            <person name="Berlin A."/>
            <person name="Chapman S.B."/>
            <person name="Gearin G."/>
            <person name="Goldberg J."/>
            <person name="Griggs A."/>
            <person name="Gujja S."/>
            <person name="Hansen M."/>
            <person name="Heiman D."/>
            <person name="Howarth C."/>
            <person name="Larimer J."/>
            <person name="Lui A."/>
            <person name="MacDonald P.J.P."/>
            <person name="McCowen C."/>
            <person name="Montmayeur A."/>
            <person name="Murphy C."/>
            <person name="Neiman D."/>
            <person name="Pearson M."/>
            <person name="Priest M."/>
            <person name="Roberts A."/>
            <person name="Saif S."/>
            <person name="Shea T."/>
            <person name="Sisk P."/>
            <person name="Stolte C."/>
            <person name="Sykes S."/>
            <person name="Wortman J."/>
            <person name="Nusbaum C."/>
            <person name="Birren B."/>
        </authorList>
    </citation>
    <scope>NUCLEOTIDE SEQUENCE [LARGE SCALE GENOMIC DNA]</scope>
    <source>
        <strain evidence="3">INRA-310</strain>
    </source>
</reference>
<name>W2PBL9_PHYN3</name>